<gene>
    <name evidence="9" type="ORF">B0A49_06656</name>
</gene>
<evidence type="ECO:0000259" key="6">
    <source>
        <dbReference type="Pfam" id="PF00441"/>
    </source>
</evidence>
<accession>A0A4V5NEN9</accession>
<dbReference type="Gene3D" id="2.40.110.10">
    <property type="entry name" value="Butyryl-CoA Dehydrogenase, subunit A, domain 2"/>
    <property type="match status" value="1"/>
</dbReference>
<organism evidence="9 10">
    <name type="scientific">Cryomyces minteri</name>
    <dbReference type="NCBI Taxonomy" id="331657"/>
    <lineage>
        <taxon>Eukaryota</taxon>
        <taxon>Fungi</taxon>
        <taxon>Dikarya</taxon>
        <taxon>Ascomycota</taxon>
        <taxon>Pezizomycotina</taxon>
        <taxon>Dothideomycetes</taxon>
        <taxon>Dothideomycetes incertae sedis</taxon>
        <taxon>Cryomyces</taxon>
    </lineage>
</organism>
<comment type="cofactor">
    <cofactor evidence="1 5">
        <name>FAD</name>
        <dbReference type="ChEBI" id="CHEBI:57692"/>
    </cofactor>
</comment>
<sequence length="427" mass="46583">MASLALPRLLSHSLRRVRRSQPNAFSFQISRSASSKHLKGFTAPAREDLEELRDRVQEFARREIPEEVAQKTDHSNEFPNDMWKKFGEAGFLGITADEDYGGLAMGYQAHCVVMEELSRASGSIGLSYAAHSQLCVNQLMLNGNEQQKAKFLPALISGEHIGALAMSEHSAGSDVVSMKMTAEEVDGGYRLSGTKMWITNGPDADIVIVYAKTTPSAASKGITAFIVPTKDASGFSCARKLDKLGMRGSNTGELVFDNVFVPQENILGPVDRGVKVLMEGLDLERLVLSSGPLGIMQACMDLVLPYTHTRTQFGSPIAHNQLVQGKLADMYTKLQVSRAYTYATAQKIDEGGEIRTQDCAGAILYAAERATECGMDAIQLMGGMGYVNEVSAGRLMRDAKLYEIGAGTSEVRRMVIGRAFNKEYKSR</sequence>
<dbReference type="Gene3D" id="1.20.140.10">
    <property type="entry name" value="Butyryl-CoA Dehydrogenase, subunit A, domain 3"/>
    <property type="match status" value="1"/>
</dbReference>
<dbReference type="Proteomes" id="UP000308768">
    <property type="component" value="Unassembled WGS sequence"/>
</dbReference>
<evidence type="ECO:0000256" key="3">
    <source>
        <dbReference type="ARBA" id="ARBA00022630"/>
    </source>
</evidence>
<dbReference type="InterPro" id="IPR009075">
    <property type="entry name" value="AcylCo_DH/oxidase_C"/>
</dbReference>
<dbReference type="FunFam" id="2.40.110.10:FF:000004">
    <property type="entry name" value="Isovaleryl-CoA dehydrogenase, mitochondrial"/>
    <property type="match status" value="1"/>
</dbReference>
<evidence type="ECO:0000259" key="7">
    <source>
        <dbReference type="Pfam" id="PF02770"/>
    </source>
</evidence>
<dbReference type="InterPro" id="IPR013786">
    <property type="entry name" value="AcylCoA_DH/ox_N"/>
</dbReference>
<evidence type="ECO:0000313" key="10">
    <source>
        <dbReference type="Proteomes" id="UP000308768"/>
    </source>
</evidence>
<dbReference type="STRING" id="331657.A0A4V5NEN9"/>
<proteinExistence type="inferred from homology"/>
<keyword evidence="5" id="KW-0560">Oxidoreductase</keyword>
<evidence type="ECO:0000256" key="1">
    <source>
        <dbReference type="ARBA" id="ARBA00001974"/>
    </source>
</evidence>
<feature type="domain" description="Acyl-CoA oxidase/dehydrogenase middle" evidence="7">
    <location>
        <begin position="163"/>
        <end position="259"/>
    </location>
</feature>
<dbReference type="InterPro" id="IPR046373">
    <property type="entry name" value="Acyl-CoA_Oxase/DH_mid-dom_sf"/>
</dbReference>
<dbReference type="OrthoDB" id="9988775at2759"/>
<dbReference type="SUPFAM" id="SSF47203">
    <property type="entry name" value="Acyl-CoA dehydrogenase C-terminal domain-like"/>
    <property type="match status" value="1"/>
</dbReference>
<feature type="domain" description="Acyl-CoA dehydrogenase/oxidase C-terminal" evidence="6">
    <location>
        <begin position="271"/>
        <end position="419"/>
    </location>
</feature>
<dbReference type="Pfam" id="PF02770">
    <property type="entry name" value="Acyl-CoA_dh_M"/>
    <property type="match status" value="1"/>
</dbReference>
<dbReference type="InterPro" id="IPR009100">
    <property type="entry name" value="AcylCoA_DH/oxidase_NM_dom_sf"/>
</dbReference>
<keyword evidence="3 5" id="KW-0285">Flavoprotein</keyword>
<protein>
    <submittedName>
        <fullName evidence="9">Isovaleryl-CoA dehydrogenase, mitochondrial</fullName>
    </submittedName>
</protein>
<dbReference type="FunFam" id="1.20.140.10:FF:000003">
    <property type="entry name" value="isovaleryl-CoA dehydrogenase, mitochondrial"/>
    <property type="match status" value="1"/>
</dbReference>
<evidence type="ECO:0000313" key="9">
    <source>
        <dbReference type="EMBL" id="TKA67249.1"/>
    </source>
</evidence>
<reference evidence="9 10" key="1">
    <citation type="submission" date="2017-03" db="EMBL/GenBank/DDBJ databases">
        <title>Genomes of endolithic fungi from Antarctica.</title>
        <authorList>
            <person name="Coleine C."/>
            <person name="Masonjones S."/>
            <person name="Stajich J.E."/>
        </authorList>
    </citation>
    <scope>NUCLEOTIDE SEQUENCE [LARGE SCALE GENOMIC DNA]</scope>
    <source>
        <strain evidence="9 10">CCFEE 5187</strain>
    </source>
</reference>
<evidence type="ECO:0000256" key="2">
    <source>
        <dbReference type="ARBA" id="ARBA00009347"/>
    </source>
</evidence>
<dbReference type="GO" id="GO:0050660">
    <property type="term" value="F:flavin adenine dinucleotide binding"/>
    <property type="evidence" value="ECO:0007669"/>
    <property type="project" value="InterPro"/>
</dbReference>
<dbReference type="InterPro" id="IPR006089">
    <property type="entry name" value="Acyl-CoA_DH_CS"/>
</dbReference>
<evidence type="ECO:0000256" key="4">
    <source>
        <dbReference type="ARBA" id="ARBA00022827"/>
    </source>
</evidence>
<dbReference type="Gene3D" id="1.10.540.10">
    <property type="entry name" value="Acyl-CoA dehydrogenase/oxidase, N-terminal domain"/>
    <property type="match status" value="1"/>
</dbReference>
<keyword evidence="10" id="KW-1185">Reference proteome</keyword>
<dbReference type="Pfam" id="PF02771">
    <property type="entry name" value="Acyl-CoA_dh_N"/>
    <property type="match status" value="1"/>
</dbReference>
<evidence type="ECO:0000259" key="8">
    <source>
        <dbReference type="Pfam" id="PF02771"/>
    </source>
</evidence>
<keyword evidence="4 5" id="KW-0274">FAD</keyword>
<dbReference type="InterPro" id="IPR006091">
    <property type="entry name" value="Acyl-CoA_Oxase/DH_mid-dom"/>
</dbReference>
<dbReference type="PANTHER" id="PTHR43884">
    <property type="entry name" value="ACYL-COA DEHYDROGENASE"/>
    <property type="match status" value="1"/>
</dbReference>
<dbReference type="FunFam" id="1.10.540.10:FF:000021">
    <property type="entry name" value="Isovaleryl-CoA dehydrogenase IvdA"/>
    <property type="match status" value="1"/>
</dbReference>
<dbReference type="InterPro" id="IPR037069">
    <property type="entry name" value="AcylCoA_DH/ox_N_sf"/>
</dbReference>
<dbReference type="InterPro" id="IPR036250">
    <property type="entry name" value="AcylCo_DH-like_C"/>
</dbReference>
<name>A0A4V5NEN9_9PEZI</name>
<dbReference type="PROSITE" id="PS00072">
    <property type="entry name" value="ACYL_COA_DH_1"/>
    <property type="match status" value="1"/>
</dbReference>
<dbReference type="PANTHER" id="PTHR43884:SF18">
    <property type="entry name" value="ISOVALERYL-COENZYME A DEHYDROGENASE"/>
    <property type="match status" value="1"/>
</dbReference>
<dbReference type="Pfam" id="PF00441">
    <property type="entry name" value="Acyl-CoA_dh_1"/>
    <property type="match status" value="1"/>
</dbReference>
<dbReference type="EMBL" id="NAJN01000931">
    <property type="protein sequence ID" value="TKA67249.1"/>
    <property type="molecule type" value="Genomic_DNA"/>
</dbReference>
<dbReference type="PIRSF" id="PIRSF016578">
    <property type="entry name" value="HsaA"/>
    <property type="match status" value="1"/>
</dbReference>
<evidence type="ECO:0000256" key="5">
    <source>
        <dbReference type="RuleBase" id="RU362125"/>
    </source>
</evidence>
<dbReference type="PROSITE" id="PS00073">
    <property type="entry name" value="ACYL_COA_DH_2"/>
    <property type="match status" value="1"/>
</dbReference>
<dbReference type="GO" id="GO:0006552">
    <property type="term" value="P:L-leucine catabolic process"/>
    <property type="evidence" value="ECO:0007669"/>
    <property type="project" value="TreeGrafter"/>
</dbReference>
<comment type="caution">
    <text evidence="9">The sequence shown here is derived from an EMBL/GenBank/DDBJ whole genome shotgun (WGS) entry which is preliminary data.</text>
</comment>
<dbReference type="SUPFAM" id="SSF56645">
    <property type="entry name" value="Acyl-CoA dehydrogenase NM domain-like"/>
    <property type="match status" value="1"/>
</dbReference>
<feature type="domain" description="Acyl-CoA dehydrogenase/oxidase N-terminal" evidence="8">
    <location>
        <begin position="47"/>
        <end position="159"/>
    </location>
</feature>
<dbReference type="AlphaFoldDB" id="A0A4V5NEN9"/>
<dbReference type="GO" id="GO:0008470">
    <property type="term" value="F:3-methylbutanoyl-CoA dehydrogenase activity"/>
    <property type="evidence" value="ECO:0007669"/>
    <property type="project" value="TreeGrafter"/>
</dbReference>
<comment type="similarity">
    <text evidence="2 5">Belongs to the acyl-CoA dehydrogenase family.</text>
</comment>